<dbReference type="InterPro" id="IPR012340">
    <property type="entry name" value="NA-bd_OB-fold"/>
</dbReference>
<evidence type="ECO:0008006" key="3">
    <source>
        <dbReference type="Google" id="ProtNLM"/>
    </source>
</evidence>
<dbReference type="GO" id="GO:0005662">
    <property type="term" value="C:DNA replication factor A complex"/>
    <property type="evidence" value="ECO:0007669"/>
    <property type="project" value="TreeGrafter"/>
</dbReference>
<dbReference type="Gene3D" id="2.40.50.140">
    <property type="entry name" value="Nucleic acid-binding proteins"/>
    <property type="match status" value="1"/>
</dbReference>
<reference evidence="2" key="1">
    <citation type="submission" date="2019-12" db="EMBL/GenBank/DDBJ databases">
        <title>Genome sequencing and annotation of Brassica cretica.</title>
        <authorList>
            <person name="Studholme D.J."/>
            <person name="Sarris P.F."/>
        </authorList>
    </citation>
    <scope>NUCLEOTIDE SEQUENCE</scope>
    <source>
        <strain evidence="2">PFS-102/07</strain>
        <tissue evidence="2">Leaf</tissue>
    </source>
</reference>
<protein>
    <recommendedName>
        <fullName evidence="3">DUF223 domain-containing protein</fullName>
    </recommendedName>
</protein>
<dbReference type="GO" id="GO:0043047">
    <property type="term" value="F:single-stranded telomeric DNA binding"/>
    <property type="evidence" value="ECO:0007669"/>
    <property type="project" value="TreeGrafter"/>
</dbReference>
<evidence type="ECO:0000256" key="1">
    <source>
        <dbReference type="SAM" id="MobiDB-lite"/>
    </source>
</evidence>
<comment type="caution">
    <text evidence="2">The sequence shown here is derived from an EMBL/GenBank/DDBJ whole genome shotgun (WGS) entry which is preliminary data.</text>
</comment>
<dbReference type="SUPFAM" id="SSF50249">
    <property type="entry name" value="Nucleic acid-binding proteins"/>
    <property type="match status" value="1"/>
</dbReference>
<dbReference type="GO" id="GO:0007004">
    <property type="term" value="P:telomere maintenance via telomerase"/>
    <property type="evidence" value="ECO:0007669"/>
    <property type="project" value="TreeGrafter"/>
</dbReference>
<sequence length="577" mass="63261">MEPTGKSSISTECKNNEKTVVSSAYVKPSGSLISTDHKISEKTVVSSASVKRNGKSIAASATVIKPNERTAVSSSNPMNPDSATALSSARGDQAMLFRDVSHGPCEADLISKNQYRVADHVATISFSWNTSLAVLENPLVLIPDDRFRFHSYEELKANCDSRGDLYDYVGHMKLVNGKTITDHMILDEVDIAEKRHLIIFSLKFIVMEPTDKSSISTKRKNSEKTVVSSASVKPSGSSISTDHKISEKTVVSSASVKRNGKSIAASATVIKPNERTAVSSANLMNPDAATALSSARGDQAMLFRDVSHGQREADLMFRLIHFWEARNPNTKTLIGQEMLLIDREGTAIQGFVPAGRVGTFDLVSGSVYNLSNFFGSRSKNQYRVADHVATVSFSWNTSLVVLENPPVFIPDDRFRFHSYEEFKANCDSRGDLYDYVGHMKLVNGKTITDHMILDEVDMAEKRHLYLWDDTAADFLQKFKSYGNTPSVLLVTTVNPKHLGGYEKTVVSSASVKPNGKSIAASATVMKPNERNAVSSANPMNPDAATTLSSARGDQAMLFRDVSHGPREADLMFRLIHF</sequence>
<dbReference type="EMBL" id="QGKY02000094">
    <property type="protein sequence ID" value="KAF2602893.1"/>
    <property type="molecule type" value="Genomic_DNA"/>
</dbReference>
<evidence type="ECO:0000313" key="2">
    <source>
        <dbReference type="EMBL" id="KAF2602893.1"/>
    </source>
</evidence>
<name>A0A8S9LBH4_BRACR</name>
<organism evidence="2">
    <name type="scientific">Brassica cretica</name>
    <name type="common">Mustard</name>
    <dbReference type="NCBI Taxonomy" id="69181"/>
    <lineage>
        <taxon>Eukaryota</taxon>
        <taxon>Viridiplantae</taxon>
        <taxon>Streptophyta</taxon>
        <taxon>Embryophyta</taxon>
        <taxon>Tracheophyta</taxon>
        <taxon>Spermatophyta</taxon>
        <taxon>Magnoliopsida</taxon>
        <taxon>eudicotyledons</taxon>
        <taxon>Gunneridae</taxon>
        <taxon>Pentapetalae</taxon>
        <taxon>rosids</taxon>
        <taxon>malvids</taxon>
        <taxon>Brassicales</taxon>
        <taxon>Brassicaceae</taxon>
        <taxon>Brassiceae</taxon>
        <taxon>Brassica</taxon>
    </lineage>
</organism>
<dbReference type="CDD" id="cd04480">
    <property type="entry name" value="RPA1_DBD_A_like"/>
    <property type="match status" value="1"/>
</dbReference>
<dbReference type="AlphaFoldDB" id="A0A8S9LBH4"/>
<accession>A0A8S9LBH4</accession>
<dbReference type="GO" id="GO:0000724">
    <property type="term" value="P:double-strand break repair via homologous recombination"/>
    <property type="evidence" value="ECO:0007669"/>
    <property type="project" value="TreeGrafter"/>
</dbReference>
<dbReference type="PANTHER" id="PTHR23273">
    <property type="entry name" value="REPLICATION FACTOR A 1, RFA1"/>
    <property type="match status" value="1"/>
</dbReference>
<gene>
    <name evidence="2" type="ORF">F2Q70_00025242</name>
</gene>
<dbReference type="GO" id="GO:0006289">
    <property type="term" value="P:nucleotide-excision repair"/>
    <property type="evidence" value="ECO:0007669"/>
    <property type="project" value="TreeGrafter"/>
</dbReference>
<feature type="compositionally biased region" description="Low complexity" evidence="1">
    <location>
        <begin position="226"/>
        <end position="240"/>
    </location>
</feature>
<dbReference type="PANTHER" id="PTHR23273:SF176">
    <property type="entry name" value="REPLICATION PROTEIN A 70 KDA DNA-BINDING SUBUNIT C-LIKE"/>
    <property type="match status" value="1"/>
</dbReference>
<dbReference type="GO" id="GO:0003684">
    <property type="term" value="F:damaged DNA binding"/>
    <property type="evidence" value="ECO:0007669"/>
    <property type="project" value="TreeGrafter"/>
</dbReference>
<feature type="region of interest" description="Disordered" evidence="1">
    <location>
        <begin position="213"/>
        <end position="244"/>
    </location>
</feature>
<dbReference type="GO" id="GO:0051321">
    <property type="term" value="P:meiotic cell cycle"/>
    <property type="evidence" value="ECO:0007669"/>
    <property type="project" value="TreeGrafter"/>
</dbReference>
<proteinExistence type="predicted"/>